<organism evidence="10 11">
    <name type="scientific">Parashewanella spongiae</name>
    <dbReference type="NCBI Taxonomy" id="342950"/>
    <lineage>
        <taxon>Bacteria</taxon>
        <taxon>Pseudomonadati</taxon>
        <taxon>Pseudomonadota</taxon>
        <taxon>Gammaproteobacteria</taxon>
        <taxon>Alteromonadales</taxon>
        <taxon>Shewanellaceae</taxon>
        <taxon>Parashewanella</taxon>
    </lineage>
</organism>
<dbReference type="Gene3D" id="1.10.3680.10">
    <property type="entry name" value="TerB-like"/>
    <property type="match status" value="1"/>
</dbReference>
<dbReference type="OrthoDB" id="9782583at2"/>
<evidence type="ECO:0000256" key="3">
    <source>
        <dbReference type="ARBA" id="ARBA00022692"/>
    </source>
</evidence>
<evidence type="ECO:0000256" key="7">
    <source>
        <dbReference type="HAMAP-Rule" id="MF_01153"/>
    </source>
</evidence>
<feature type="topological domain" description="Cytoplasmic" evidence="7">
    <location>
        <begin position="31"/>
        <end position="259"/>
    </location>
</feature>
<evidence type="ECO:0000259" key="9">
    <source>
        <dbReference type="PROSITE" id="PS50076"/>
    </source>
</evidence>
<evidence type="ECO:0000256" key="8">
    <source>
        <dbReference type="SAM" id="Phobius"/>
    </source>
</evidence>
<dbReference type="RefSeq" id="WP_121852548.1">
    <property type="nucleotide sequence ID" value="NZ_CP037952.1"/>
</dbReference>
<dbReference type="InterPro" id="IPR036869">
    <property type="entry name" value="J_dom_sf"/>
</dbReference>
<dbReference type="Pfam" id="PF05099">
    <property type="entry name" value="TerB"/>
    <property type="match status" value="1"/>
</dbReference>
<evidence type="ECO:0000313" key="10">
    <source>
        <dbReference type="EMBL" id="RJY18478.1"/>
    </source>
</evidence>
<dbReference type="InterPro" id="IPR029024">
    <property type="entry name" value="TerB-like"/>
</dbReference>
<dbReference type="InterPro" id="IPR023749">
    <property type="entry name" value="DjlA"/>
</dbReference>
<accession>A0A3A6ULD4</accession>
<comment type="subcellular location">
    <subcellularLocation>
        <location evidence="7">Cell inner membrane</location>
        <topology evidence="7">Single-pass type III membrane protein</topology>
    </subcellularLocation>
</comment>
<dbReference type="Pfam" id="PF00226">
    <property type="entry name" value="DnaJ"/>
    <property type="match status" value="1"/>
</dbReference>
<keyword evidence="2 7" id="KW-0997">Cell inner membrane</keyword>
<dbReference type="PROSITE" id="PS50076">
    <property type="entry name" value="DNAJ_2"/>
    <property type="match status" value="1"/>
</dbReference>
<dbReference type="Gene3D" id="1.10.287.110">
    <property type="entry name" value="DnaJ domain"/>
    <property type="match status" value="1"/>
</dbReference>
<dbReference type="GO" id="GO:0051087">
    <property type="term" value="F:protein-folding chaperone binding"/>
    <property type="evidence" value="ECO:0007669"/>
    <property type="project" value="InterPro"/>
</dbReference>
<feature type="domain" description="J" evidence="9">
    <location>
        <begin position="193"/>
        <end position="259"/>
    </location>
</feature>
<comment type="domain">
    <text evidence="7">The transmembrane domain is a dimerization domain.</text>
</comment>
<evidence type="ECO:0000256" key="1">
    <source>
        <dbReference type="ARBA" id="ARBA00022475"/>
    </source>
</evidence>
<comment type="subunit">
    <text evidence="7">Homodimer.</text>
</comment>
<dbReference type="HAMAP" id="MF_01153">
    <property type="entry name" value="DjlA"/>
    <property type="match status" value="1"/>
</dbReference>
<dbReference type="InterPro" id="IPR007791">
    <property type="entry name" value="DjlA_N"/>
</dbReference>
<dbReference type="SMART" id="SM00271">
    <property type="entry name" value="DnaJ"/>
    <property type="match status" value="1"/>
</dbReference>
<dbReference type="PANTHER" id="PTHR24074">
    <property type="entry name" value="CO-CHAPERONE PROTEIN DJLA"/>
    <property type="match status" value="1"/>
</dbReference>
<dbReference type="InterPro" id="IPR001623">
    <property type="entry name" value="DnaJ_domain"/>
</dbReference>
<dbReference type="InterPro" id="IPR050817">
    <property type="entry name" value="DjlA_DnaK_co-chaperone"/>
</dbReference>
<evidence type="ECO:0000256" key="4">
    <source>
        <dbReference type="ARBA" id="ARBA00022989"/>
    </source>
</evidence>
<keyword evidence="5 7" id="KW-0472">Membrane</keyword>
<keyword evidence="6 7" id="KW-0143">Chaperone</keyword>
<dbReference type="EMBL" id="QYYH01000021">
    <property type="protein sequence ID" value="RJY18478.1"/>
    <property type="molecule type" value="Genomic_DNA"/>
</dbReference>
<comment type="caution">
    <text evidence="10">The sequence shown here is derived from an EMBL/GenBank/DDBJ whole genome shotgun (WGS) entry which is preliminary data.</text>
</comment>
<dbReference type="SUPFAM" id="SSF46565">
    <property type="entry name" value="Chaperone J-domain"/>
    <property type="match status" value="1"/>
</dbReference>
<dbReference type="CDD" id="cd07316">
    <property type="entry name" value="terB_like_DjlA"/>
    <property type="match status" value="1"/>
</dbReference>
<evidence type="ECO:0000313" key="11">
    <source>
        <dbReference type="Proteomes" id="UP000273022"/>
    </source>
</evidence>
<keyword evidence="3 7" id="KW-0812">Transmembrane</keyword>
<reference evidence="10 11" key="1">
    <citation type="submission" date="2018-09" db="EMBL/GenBank/DDBJ databases">
        <title>Phylogeny of the Shewanellaceae, and recommendation for two new genera, Pseudoshewanella and Parashewanella.</title>
        <authorList>
            <person name="Wang G."/>
        </authorList>
    </citation>
    <scope>NUCLEOTIDE SEQUENCE [LARGE SCALE GENOMIC DNA]</scope>
    <source>
        <strain evidence="10 11">KCTC 22492</strain>
    </source>
</reference>
<gene>
    <name evidence="7 10" type="primary">djlA</name>
    <name evidence="10" type="ORF">D5R81_04980</name>
</gene>
<dbReference type="NCBIfam" id="NF006948">
    <property type="entry name" value="PRK09430.1"/>
    <property type="match status" value="1"/>
</dbReference>
<keyword evidence="11" id="KW-1185">Reference proteome</keyword>
<keyword evidence="4 7" id="KW-1133">Transmembrane helix</keyword>
<sequence length="259" mass="29242">MKIWGKVFGVIIGFMFGRFFGALLGLWLGHAYDRRQGMVGLLKTAAQRQAQFFNSTFAVMGHVAKASGQVTETDIRIATMLMQQMRLQGDAKRDAQNAFREGKQADFDLEACLQSFRQIAGRRTELLKMFLEIQIQTALADGELHPKELQVLSSIAKQLGFSQQQLESMLERWKAEFKFQQSASGSNTTSEADAYQLLGLTGSSSDKDIKRAYRKLMNEHHPDKLVAKGLPNEMMELAKRKAQDIQAAYDKIKHTRGFK</sequence>
<dbReference type="CDD" id="cd06257">
    <property type="entry name" value="DnaJ"/>
    <property type="match status" value="1"/>
</dbReference>
<dbReference type="AlphaFoldDB" id="A0A3A6ULD4"/>
<evidence type="ECO:0000256" key="6">
    <source>
        <dbReference type="ARBA" id="ARBA00023186"/>
    </source>
</evidence>
<dbReference type="Proteomes" id="UP000273022">
    <property type="component" value="Unassembled WGS sequence"/>
</dbReference>
<comment type="function">
    <text evidence="7">Regulatory DnaK co-chaperone. Direct interaction between DnaK and DjlA is needed for the induction of the wcaABCDE operon, involved in the synthesis of a colanic acid polysaccharide capsule, possibly through activation of the RcsB/RcsC phosphotransfer signaling pathway. The colanic acid capsule may help the bacterium survive conditions outside the host.</text>
</comment>
<feature type="transmembrane region" description="Helical" evidence="8">
    <location>
        <begin position="7"/>
        <end position="28"/>
    </location>
</feature>
<dbReference type="PRINTS" id="PR00625">
    <property type="entry name" value="JDOMAIN"/>
</dbReference>
<protein>
    <recommendedName>
        <fullName evidence="7">Co-chaperone protein DjlA</fullName>
    </recommendedName>
</protein>
<evidence type="ECO:0000256" key="2">
    <source>
        <dbReference type="ARBA" id="ARBA00022519"/>
    </source>
</evidence>
<evidence type="ECO:0000256" key="5">
    <source>
        <dbReference type="ARBA" id="ARBA00023136"/>
    </source>
</evidence>
<keyword evidence="1 7" id="KW-1003">Cell membrane</keyword>
<dbReference type="GO" id="GO:0005886">
    <property type="term" value="C:plasma membrane"/>
    <property type="evidence" value="ECO:0007669"/>
    <property type="project" value="UniProtKB-SubCell"/>
</dbReference>
<name>A0A3A6ULD4_9GAMM</name>
<proteinExistence type="inferred from homology"/>
<feature type="topological domain" description="Periplasmic" evidence="7">
    <location>
        <begin position="1"/>
        <end position="6"/>
    </location>
</feature>